<keyword evidence="2" id="KW-1185">Reference proteome</keyword>
<reference evidence="1 2" key="1">
    <citation type="submission" date="2020-02" db="EMBL/GenBank/DDBJ databases">
        <title>Characterization of phylogenetic diversity of novel bifidobacterial species isolated in Czech ZOOs.</title>
        <authorList>
            <person name="Lugli G.A."/>
            <person name="Vera N.B."/>
            <person name="Ventura M."/>
        </authorList>
    </citation>
    <scope>NUCLEOTIDE SEQUENCE [LARGE SCALE GENOMIC DNA]</scope>
    <source>
        <strain evidence="1 2">DSM 109958</strain>
    </source>
</reference>
<dbReference type="Pfam" id="PF14019">
    <property type="entry name" value="DUF4235"/>
    <property type="match status" value="1"/>
</dbReference>
<evidence type="ECO:0008006" key="3">
    <source>
        <dbReference type="Google" id="ProtNLM"/>
    </source>
</evidence>
<evidence type="ECO:0000313" key="1">
    <source>
        <dbReference type="EMBL" id="NMN01089.1"/>
    </source>
</evidence>
<proteinExistence type="predicted"/>
<name>A0A7Y0HZR7_9BIFI</name>
<gene>
    <name evidence="1" type="ORF">G1C96_1672</name>
</gene>
<organism evidence="1 2">
    <name type="scientific">Bifidobacterium moraviense</name>
    <dbReference type="NCBI Taxonomy" id="2675323"/>
    <lineage>
        <taxon>Bacteria</taxon>
        <taxon>Bacillati</taxon>
        <taxon>Actinomycetota</taxon>
        <taxon>Actinomycetes</taxon>
        <taxon>Bifidobacteriales</taxon>
        <taxon>Bifidobacteriaceae</taxon>
        <taxon>Bifidobacterium</taxon>
    </lineage>
</organism>
<protein>
    <recommendedName>
        <fullName evidence="3">DUF4235 domain-containing protein</fullName>
    </recommendedName>
</protein>
<dbReference type="AlphaFoldDB" id="A0A7Y0HZR7"/>
<dbReference type="InterPro" id="IPR025329">
    <property type="entry name" value="DUF4235"/>
</dbReference>
<dbReference type="EMBL" id="JAAIIH010000015">
    <property type="protein sequence ID" value="NMN01089.1"/>
    <property type="molecule type" value="Genomic_DNA"/>
</dbReference>
<dbReference type="Proteomes" id="UP000588277">
    <property type="component" value="Unassembled WGS sequence"/>
</dbReference>
<evidence type="ECO:0000313" key="2">
    <source>
        <dbReference type="Proteomes" id="UP000588277"/>
    </source>
</evidence>
<comment type="caution">
    <text evidence="1">The sequence shown here is derived from an EMBL/GenBank/DDBJ whole genome shotgun (WGS) entry which is preliminary data.</text>
</comment>
<accession>A0A7Y0HZR7</accession>
<sequence length="133" mass="13956">MGTMTDYRHDDAPAHAGGSYSAADDVVAKLDAVNAKVDEMRAKIENDPDSMGDKILKAALPSVAGLVAGKLFQVAWNRGTARRFGEVGEGSAKGFLLSVAFAGLSAAVGAAVSQLSNRSSQALVDRRHARRNR</sequence>